<feature type="compositionally biased region" description="Gly residues" evidence="1">
    <location>
        <begin position="60"/>
        <end position="76"/>
    </location>
</feature>
<name>A0AA87Z834_FICCA</name>
<feature type="region of interest" description="Disordered" evidence="1">
    <location>
        <begin position="60"/>
        <end position="81"/>
    </location>
</feature>
<accession>A0AA87Z834</accession>
<gene>
    <name evidence="2" type="ORF">TIFTF001_001785</name>
</gene>
<evidence type="ECO:0000256" key="1">
    <source>
        <dbReference type="SAM" id="MobiDB-lite"/>
    </source>
</evidence>
<evidence type="ECO:0000313" key="3">
    <source>
        <dbReference type="Proteomes" id="UP001187192"/>
    </source>
</evidence>
<dbReference type="AlphaFoldDB" id="A0AA87Z834"/>
<protein>
    <submittedName>
        <fullName evidence="2">Uncharacterized protein</fullName>
    </submittedName>
</protein>
<comment type="caution">
    <text evidence="2">The sequence shown here is derived from an EMBL/GenBank/DDBJ whole genome shotgun (WGS) entry which is preliminary data.</text>
</comment>
<dbReference type="EMBL" id="BTGU01000002">
    <property type="protein sequence ID" value="GMN27724.1"/>
    <property type="molecule type" value="Genomic_DNA"/>
</dbReference>
<proteinExistence type="predicted"/>
<keyword evidence="3" id="KW-1185">Reference proteome</keyword>
<reference evidence="2" key="1">
    <citation type="submission" date="2023-07" db="EMBL/GenBank/DDBJ databases">
        <title>draft genome sequence of fig (Ficus carica).</title>
        <authorList>
            <person name="Takahashi T."/>
            <person name="Nishimura K."/>
        </authorList>
    </citation>
    <scope>NUCLEOTIDE SEQUENCE</scope>
</reference>
<evidence type="ECO:0000313" key="2">
    <source>
        <dbReference type="EMBL" id="GMN27724.1"/>
    </source>
</evidence>
<dbReference type="Proteomes" id="UP001187192">
    <property type="component" value="Unassembled WGS sequence"/>
</dbReference>
<organism evidence="2 3">
    <name type="scientific">Ficus carica</name>
    <name type="common">Common fig</name>
    <dbReference type="NCBI Taxonomy" id="3494"/>
    <lineage>
        <taxon>Eukaryota</taxon>
        <taxon>Viridiplantae</taxon>
        <taxon>Streptophyta</taxon>
        <taxon>Embryophyta</taxon>
        <taxon>Tracheophyta</taxon>
        <taxon>Spermatophyta</taxon>
        <taxon>Magnoliopsida</taxon>
        <taxon>eudicotyledons</taxon>
        <taxon>Gunneridae</taxon>
        <taxon>Pentapetalae</taxon>
        <taxon>rosids</taxon>
        <taxon>fabids</taxon>
        <taxon>Rosales</taxon>
        <taxon>Moraceae</taxon>
        <taxon>Ficeae</taxon>
        <taxon>Ficus</taxon>
    </lineage>
</organism>
<sequence>MAVGNRGRFQWVGLGEWGRRGWGGSPSGGGVVAGVWGALGSWVRSGWGEWVSLVGGLRGEGGLRGGGSPSPGGGAGSRSCRRERWVAVKGCGRREV</sequence>